<reference evidence="1" key="1">
    <citation type="submission" date="2015-06" db="EMBL/GenBank/DDBJ databases">
        <authorList>
            <person name="Liu B."/>
            <person name="Wang J."/>
            <person name="Zhu Y."/>
            <person name="Liu G."/>
            <person name="Chen Q."/>
            <person name="Zheng C."/>
            <person name="Che J."/>
            <person name="Ge C."/>
            <person name="Shi H."/>
            <person name="Pan Z."/>
            <person name="Liu X."/>
        </authorList>
    </citation>
    <scope>NUCLEOTIDE SEQUENCE [LARGE SCALE GENOMIC DNA]</scope>
    <source>
        <strain evidence="1">DSM 16346</strain>
    </source>
</reference>
<dbReference type="Proteomes" id="UP000035996">
    <property type="component" value="Unassembled WGS sequence"/>
</dbReference>
<name>A0A0J6FY17_9BACL</name>
<evidence type="ECO:0000313" key="2">
    <source>
        <dbReference type="Proteomes" id="UP000035996"/>
    </source>
</evidence>
<evidence type="ECO:0000313" key="1">
    <source>
        <dbReference type="EMBL" id="KMM39232.1"/>
    </source>
</evidence>
<dbReference type="AlphaFoldDB" id="A0A0J6FY17"/>
<protein>
    <submittedName>
        <fullName evidence="1">Uncharacterized protein</fullName>
    </submittedName>
</protein>
<keyword evidence="2" id="KW-1185">Reference proteome</keyword>
<comment type="caution">
    <text evidence="1">The sequence shown here is derived from an EMBL/GenBank/DDBJ whole genome shotgun (WGS) entry which is preliminary data.</text>
</comment>
<proteinExistence type="predicted"/>
<organism evidence="1 2">
    <name type="scientific">Guptibacillus hwajinpoensis</name>
    <dbReference type="NCBI Taxonomy" id="208199"/>
    <lineage>
        <taxon>Bacteria</taxon>
        <taxon>Bacillati</taxon>
        <taxon>Bacillota</taxon>
        <taxon>Bacilli</taxon>
        <taxon>Bacillales</taxon>
        <taxon>Guptibacillaceae</taxon>
        <taxon>Guptibacillus</taxon>
    </lineage>
</organism>
<accession>A0A0J6FY17</accession>
<dbReference type="EMBL" id="LELK01000001">
    <property type="protein sequence ID" value="KMM39232.1"/>
    <property type="molecule type" value="Genomic_DNA"/>
</dbReference>
<gene>
    <name evidence="1" type="ORF">AB986_08420</name>
</gene>
<sequence>MEAHERVLEWIHSTFDIENVTLQHEDSLPFGQRVWSEDDDDYAIVFFDESSDRVMCSFKEVKPYCFRVDPIVEFAEIHHQ</sequence>
<dbReference type="OrthoDB" id="2970530at2"/>
<dbReference type="RefSeq" id="WP_048310402.1">
    <property type="nucleotide sequence ID" value="NZ_CP119526.1"/>
</dbReference>